<keyword evidence="13" id="KW-1185">Reference proteome</keyword>
<dbReference type="InterPro" id="IPR050090">
    <property type="entry name" value="Tyrosine_recombinase_XerCD"/>
</dbReference>
<feature type="active site" evidence="9">
    <location>
        <position position="140"/>
    </location>
</feature>
<feature type="active site" evidence="9">
    <location>
        <position position="238"/>
    </location>
</feature>
<name>A0A512SVU7_9MICO</name>
<keyword evidence="3 9" id="KW-0132">Cell division</keyword>
<evidence type="ECO:0000259" key="10">
    <source>
        <dbReference type="PROSITE" id="PS51898"/>
    </source>
</evidence>
<gene>
    <name evidence="9 12" type="primary">xerC</name>
    <name evidence="12" type="ORF">KLO01_01190</name>
</gene>
<evidence type="ECO:0000256" key="5">
    <source>
        <dbReference type="ARBA" id="ARBA00022908"/>
    </source>
</evidence>
<dbReference type="Pfam" id="PF02899">
    <property type="entry name" value="Phage_int_SAM_1"/>
    <property type="match status" value="1"/>
</dbReference>
<dbReference type="Proteomes" id="UP000321793">
    <property type="component" value="Unassembled WGS sequence"/>
</dbReference>
<keyword evidence="5 9" id="KW-0229">DNA integration</keyword>
<feature type="active site" description="O-(3'-phospho-DNA)-tyrosine intermediate" evidence="9">
    <location>
        <position position="270"/>
    </location>
</feature>
<evidence type="ECO:0000256" key="8">
    <source>
        <dbReference type="ARBA" id="ARBA00023306"/>
    </source>
</evidence>
<dbReference type="GO" id="GO:0006313">
    <property type="term" value="P:DNA transposition"/>
    <property type="evidence" value="ECO:0007669"/>
    <property type="project" value="UniProtKB-UniRule"/>
</dbReference>
<dbReference type="InterPro" id="IPR004107">
    <property type="entry name" value="Integrase_SAM-like_N"/>
</dbReference>
<keyword evidence="7 9" id="KW-0233">DNA recombination</keyword>
<dbReference type="PANTHER" id="PTHR30349:SF77">
    <property type="entry name" value="TYROSINE RECOMBINASE XERC"/>
    <property type="match status" value="1"/>
</dbReference>
<feature type="active site" evidence="9">
    <location>
        <position position="261"/>
    </location>
</feature>
<evidence type="ECO:0000256" key="9">
    <source>
        <dbReference type="HAMAP-Rule" id="MF_01808"/>
    </source>
</evidence>
<dbReference type="HAMAP" id="MF_01808">
    <property type="entry name" value="Recomb_XerC_XerD"/>
    <property type="match status" value="1"/>
</dbReference>
<evidence type="ECO:0000256" key="6">
    <source>
        <dbReference type="ARBA" id="ARBA00023125"/>
    </source>
</evidence>
<dbReference type="Gene3D" id="1.10.150.130">
    <property type="match status" value="1"/>
</dbReference>
<comment type="function">
    <text evidence="9">Site-specific tyrosine recombinase, which acts by catalyzing the cutting and rejoining of the recombining DNA molecules. The XerC-XerD complex is essential to convert dimers of the bacterial chromosome into monomers to permit their segregation at cell division. It also contributes to the segregational stability of plasmids.</text>
</comment>
<evidence type="ECO:0000313" key="12">
    <source>
        <dbReference type="EMBL" id="GEQ12072.1"/>
    </source>
</evidence>
<keyword evidence="8 9" id="KW-0131">Cell cycle</keyword>
<comment type="subcellular location">
    <subcellularLocation>
        <location evidence="1 9">Cytoplasm</location>
    </subcellularLocation>
</comment>
<dbReference type="PANTHER" id="PTHR30349">
    <property type="entry name" value="PHAGE INTEGRASE-RELATED"/>
    <property type="match status" value="1"/>
</dbReference>
<dbReference type="GO" id="GO:0009037">
    <property type="term" value="F:tyrosine-based site-specific recombinase activity"/>
    <property type="evidence" value="ECO:0007669"/>
    <property type="project" value="UniProtKB-UniRule"/>
</dbReference>
<dbReference type="InterPro" id="IPR010998">
    <property type="entry name" value="Integrase_recombinase_N"/>
</dbReference>
<dbReference type="CDD" id="cd00798">
    <property type="entry name" value="INT_XerDC_C"/>
    <property type="match status" value="1"/>
</dbReference>
<comment type="similarity">
    <text evidence="9">Belongs to the 'phage' integrase family. XerC subfamily.</text>
</comment>
<dbReference type="InterPro" id="IPR023009">
    <property type="entry name" value="Tyrosine_recombinase_XerC/XerD"/>
</dbReference>
<evidence type="ECO:0000256" key="4">
    <source>
        <dbReference type="ARBA" id="ARBA00022829"/>
    </source>
</evidence>
<dbReference type="SUPFAM" id="SSF56349">
    <property type="entry name" value="DNA breaking-rejoining enzymes"/>
    <property type="match status" value="1"/>
</dbReference>
<feature type="active site" evidence="9">
    <location>
        <position position="164"/>
    </location>
</feature>
<dbReference type="GO" id="GO:0007059">
    <property type="term" value="P:chromosome segregation"/>
    <property type="evidence" value="ECO:0007669"/>
    <property type="project" value="UniProtKB-UniRule"/>
</dbReference>
<evidence type="ECO:0000313" key="13">
    <source>
        <dbReference type="Proteomes" id="UP000321793"/>
    </source>
</evidence>
<dbReference type="Gene3D" id="1.10.443.10">
    <property type="entry name" value="Intergrase catalytic core"/>
    <property type="match status" value="1"/>
</dbReference>
<proteinExistence type="inferred from homology"/>
<evidence type="ECO:0000256" key="3">
    <source>
        <dbReference type="ARBA" id="ARBA00022618"/>
    </source>
</evidence>
<sequence>MRAYLGDLRDFFAHVDGAAAEGAPADAAPPEPTPLRDVRLADLREWLGVLASGGAARSTLARRSASLRTFFGWAVRAGHVDTDPSLRLVAPKRHRTLPPVLAKDDAVGLLDVAAVAADDDDPMHLRNRAVLELLYATGVRVGELTGLDVDDVDVEVDVIRVIGKGDKERRVPFGRPAREAIDAWLQRGRPRLAMPGSGPALFLGRRGGRMDPRQVRTLVHDMLAHVPDAPDLGPHGLRHSAATHLLEGGADLRMVQELLGHASLSTTQIYTHVSIERLRTSYAQAHPRA</sequence>
<comment type="caution">
    <text evidence="12">The sequence shown here is derived from an EMBL/GenBank/DDBJ whole genome shotgun (WGS) entry which is preliminary data.</text>
</comment>
<dbReference type="GO" id="GO:0005737">
    <property type="term" value="C:cytoplasm"/>
    <property type="evidence" value="ECO:0007669"/>
    <property type="project" value="UniProtKB-SubCell"/>
</dbReference>
<comment type="subunit">
    <text evidence="9">Forms a cyclic heterotetrameric complex composed of two molecules of XerC and two molecules of XerD.</text>
</comment>
<evidence type="ECO:0000256" key="2">
    <source>
        <dbReference type="ARBA" id="ARBA00022490"/>
    </source>
</evidence>
<dbReference type="InterPro" id="IPR011010">
    <property type="entry name" value="DNA_brk_join_enz"/>
</dbReference>
<dbReference type="AlphaFoldDB" id="A0A512SVU7"/>
<keyword evidence="6 9" id="KW-0238">DNA-binding</keyword>
<feature type="domain" description="Core-binding (CB)" evidence="11">
    <location>
        <begin position="1"/>
        <end position="75"/>
    </location>
</feature>
<dbReference type="InterPro" id="IPR013762">
    <property type="entry name" value="Integrase-like_cat_sf"/>
</dbReference>
<dbReference type="PROSITE" id="PS51900">
    <property type="entry name" value="CB"/>
    <property type="match status" value="1"/>
</dbReference>
<dbReference type="Pfam" id="PF00589">
    <property type="entry name" value="Phage_integrase"/>
    <property type="match status" value="1"/>
</dbReference>
<dbReference type="GO" id="GO:0051301">
    <property type="term" value="P:cell division"/>
    <property type="evidence" value="ECO:0007669"/>
    <property type="project" value="UniProtKB-KW"/>
</dbReference>
<feature type="domain" description="Tyr recombinase" evidence="10">
    <location>
        <begin position="96"/>
        <end position="283"/>
    </location>
</feature>
<dbReference type="EMBL" id="BKBA01000002">
    <property type="protein sequence ID" value="GEQ12072.1"/>
    <property type="molecule type" value="Genomic_DNA"/>
</dbReference>
<reference evidence="12 13" key="1">
    <citation type="submission" date="2019-07" db="EMBL/GenBank/DDBJ databases">
        <title>Whole genome shotgun sequence of Knoellia locipacati NBRC 109775.</title>
        <authorList>
            <person name="Hosoyama A."/>
            <person name="Uohara A."/>
            <person name="Ohji S."/>
            <person name="Ichikawa N."/>
        </authorList>
    </citation>
    <scope>NUCLEOTIDE SEQUENCE [LARGE SCALE GENOMIC DNA]</scope>
    <source>
        <strain evidence="12 13">NBRC 109775</strain>
    </source>
</reference>
<dbReference type="GO" id="GO:0003677">
    <property type="term" value="F:DNA binding"/>
    <property type="evidence" value="ECO:0007669"/>
    <property type="project" value="UniProtKB-UniRule"/>
</dbReference>
<dbReference type="InterPro" id="IPR002104">
    <property type="entry name" value="Integrase_catalytic"/>
</dbReference>
<evidence type="ECO:0000256" key="7">
    <source>
        <dbReference type="ARBA" id="ARBA00023172"/>
    </source>
</evidence>
<keyword evidence="4 9" id="KW-0159">Chromosome partition</keyword>
<evidence type="ECO:0000256" key="1">
    <source>
        <dbReference type="ARBA" id="ARBA00004496"/>
    </source>
</evidence>
<dbReference type="PROSITE" id="PS51898">
    <property type="entry name" value="TYR_RECOMBINASE"/>
    <property type="match status" value="1"/>
</dbReference>
<accession>A0A512SVU7</accession>
<organism evidence="12 13">
    <name type="scientific">Knoellia locipacati</name>
    <dbReference type="NCBI Taxonomy" id="882824"/>
    <lineage>
        <taxon>Bacteria</taxon>
        <taxon>Bacillati</taxon>
        <taxon>Actinomycetota</taxon>
        <taxon>Actinomycetes</taxon>
        <taxon>Micrococcales</taxon>
        <taxon>Intrasporangiaceae</taxon>
        <taxon>Knoellia</taxon>
    </lineage>
</organism>
<keyword evidence="2 9" id="KW-0963">Cytoplasm</keyword>
<dbReference type="InterPro" id="IPR044068">
    <property type="entry name" value="CB"/>
</dbReference>
<protein>
    <recommendedName>
        <fullName evidence="9">Tyrosine recombinase XerC</fullName>
    </recommendedName>
</protein>
<feature type="active site" evidence="9">
    <location>
        <position position="235"/>
    </location>
</feature>
<evidence type="ECO:0000259" key="11">
    <source>
        <dbReference type="PROSITE" id="PS51900"/>
    </source>
</evidence>